<gene>
    <name evidence="13" type="ORF">F8154_00830</name>
</gene>
<evidence type="ECO:0000256" key="4">
    <source>
        <dbReference type="ARBA" id="ARBA00022490"/>
    </source>
</evidence>
<feature type="domain" description="HTH dtxR-type" evidence="12">
    <location>
        <begin position="9"/>
        <end position="70"/>
    </location>
</feature>
<dbReference type="Proteomes" id="UP000432715">
    <property type="component" value="Unassembled WGS sequence"/>
</dbReference>
<keyword evidence="5" id="KW-0678">Repressor</keyword>
<evidence type="ECO:0000256" key="3">
    <source>
        <dbReference type="ARBA" id="ARBA00011738"/>
    </source>
</evidence>
<evidence type="ECO:0000256" key="6">
    <source>
        <dbReference type="ARBA" id="ARBA00023015"/>
    </source>
</evidence>
<dbReference type="InterPro" id="IPR036421">
    <property type="entry name" value="Fe_dep_repressor_sf"/>
</dbReference>
<dbReference type="GO" id="GO:0003677">
    <property type="term" value="F:DNA binding"/>
    <property type="evidence" value="ECO:0007669"/>
    <property type="project" value="UniProtKB-KW"/>
</dbReference>
<dbReference type="Pfam" id="PF02742">
    <property type="entry name" value="Fe_dep_repr_C"/>
    <property type="match status" value="1"/>
</dbReference>
<dbReference type="PANTHER" id="PTHR33238:SF11">
    <property type="entry name" value="TRANSCRIPTIONAL REGULATOR MNTR"/>
    <property type="match status" value="1"/>
</dbReference>
<dbReference type="PANTHER" id="PTHR33238">
    <property type="entry name" value="IRON (METAL) DEPENDENT REPRESSOR, DTXR FAMILY"/>
    <property type="match status" value="1"/>
</dbReference>
<evidence type="ECO:0000256" key="11">
    <source>
        <dbReference type="ARBA" id="ARBA00032593"/>
    </source>
</evidence>
<keyword evidence="8" id="KW-0010">Activator</keyword>
<evidence type="ECO:0000256" key="9">
    <source>
        <dbReference type="ARBA" id="ARBA00023163"/>
    </source>
</evidence>
<protein>
    <recommendedName>
        <fullName evidence="11">Manganese transport regulator</fullName>
    </recommendedName>
</protein>
<reference evidence="13 14" key="1">
    <citation type="submission" date="2019-10" db="EMBL/GenBank/DDBJ databases">
        <title>Alkaliphilus serpentinus sp. nov. and Alkaliphilus pronyensis sp. nov., two novel anaerobic alkaliphilic species isolated from the serpentinized-hosted hydrothermal field of the Prony Bay (New Caledonia).</title>
        <authorList>
            <person name="Postec A."/>
        </authorList>
    </citation>
    <scope>NUCLEOTIDE SEQUENCE [LARGE SCALE GENOMIC DNA]</scope>
    <source>
        <strain evidence="13 14">LacV</strain>
    </source>
</reference>
<dbReference type="EMBL" id="WBZC01000003">
    <property type="protein sequence ID" value="KAB3539095.1"/>
    <property type="molecule type" value="Genomic_DNA"/>
</dbReference>
<organism evidence="13 14">
    <name type="scientific">Alkaliphilus pronyensis</name>
    <dbReference type="NCBI Taxonomy" id="1482732"/>
    <lineage>
        <taxon>Bacteria</taxon>
        <taxon>Bacillati</taxon>
        <taxon>Bacillota</taxon>
        <taxon>Clostridia</taxon>
        <taxon>Peptostreptococcales</taxon>
        <taxon>Natronincolaceae</taxon>
        <taxon>Alkaliphilus</taxon>
    </lineage>
</organism>
<comment type="similarity">
    <text evidence="2">Belongs to the DtxR/MntR family.</text>
</comment>
<name>A0A6I0FA97_9FIRM</name>
<dbReference type="SUPFAM" id="SSF47979">
    <property type="entry name" value="Iron-dependent repressor protein, dimerization domain"/>
    <property type="match status" value="1"/>
</dbReference>
<dbReference type="InterPro" id="IPR050536">
    <property type="entry name" value="DtxR_MntR_Metal-Reg"/>
</dbReference>
<dbReference type="Gene3D" id="1.10.60.10">
    <property type="entry name" value="Iron dependent repressor, metal binding and dimerisation domain"/>
    <property type="match status" value="1"/>
</dbReference>
<comment type="subunit">
    <text evidence="3">Homodimer.</text>
</comment>
<dbReference type="PROSITE" id="PS50944">
    <property type="entry name" value="HTH_DTXR"/>
    <property type="match status" value="1"/>
</dbReference>
<keyword evidence="7" id="KW-0238">DNA-binding</keyword>
<dbReference type="GO" id="GO:0046983">
    <property type="term" value="F:protein dimerization activity"/>
    <property type="evidence" value="ECO:0007669"/>
    <property type="project" value="InterPro"/>
</dbReference>
<dbReference type="Gene3D" id="1.10.10.10">
    <property type="entry name" value="Winged helix-like DNA-binding domain superfamily/Winged helix DNA-binding domain"/>
    <property type="match status" value="1"/>
</dbReference>
<evidence type="ECO:0000313" key="13">
    <source>
        <dbReference type="EMBL" id="KAB3539095.1"/>
    </source>
</evidence>
<dbReference type="Pfam" id="PF01325">
    <property type="entry name" value="Fe_dep_repress"/>
    <property type="match status" value="1"/>
</dbReference>
<accession>A0A6I0FA97</accession>
<comment type="subcellular location">
    <subcellularLocation>
        <location evidence="1">Cytoplasm</location>
    </subcellularLocation>
</comment>
<dbReference type="GO" id="GO:0005737">
    <property type="term" value="C:cytoplasm"/>
    <property type="evidence" value="ECO:0007669"/>
    <property type="project" value="UniProtKB-SubCell"/>
</dbReference>
<keyword evidence="14" id="KW-1185">Reference proteome</keyword>
<dbReference type="SUPFAM" id="SSF46785">
    <property type="entry name" value="Winged helix' DNA-binding domain"/>
    <property type="match status" value="1"/>
</dbReference>
<evidence type="ECO:0000313" key="14">
    <source>
        <dbReference type="Proteomes" id="UP000432715"/>
    </source>
</evidence>
<proteinExistence type="inferred from homology"/>
<dbReference type="InterPro" id="IPR036388">
    <property type="entry name" value="WH-like_DNA-bd_sf"/>
</dbReference>
<keyword evidence="6" id="KW-0805">Transcription regulation</keyword>
<dbReference type="GO" id="GO:0003700">
    <property type="term" value="F:DNA-binding transcription factor activity"/>
    <property type="evidence" value="ECO:0007669"/>
    <property type="project" value="InterPro"/>
</dbReference>
<evidence type="ECO:0000256" key="7">
    <source>
        <dbReference type="ARBA" id="ARBA00023125"/>
    </source>
</evidence>
<sequence>MLSSENKKLTSSMEDYLEMIYRTCIKEGYIRVNQLARKLNVRPSSATKIVQKLSELQLIIYQRYGIIQLTQEGKTIGEFLLKRHDIIQRFLKILGIEETLLKETELIEHDVSSRTLQAIDLFNSFIDQNPDIKKQYEDFRATKQKQSEKS</sequence>
<keyword evidence="10" id="KW-0464">Manganese</keyword>
<dbReference type="InterPro" id="IPR036390">
    <property type="entry name" value="WH_DNA-bd_sf"/>
</dbReference>
<dbReference type="InterPro" id="IPR022689">
    <property type="entry name" value="Iron_dep_repressor"/>
</dbReference>
<dbReference type="AlphaFoldDB" id="A0A6I0FA97"/>
<evidence type="ECO:0000256" key="8">
    <source>
        <dbReference type="ARBA" id="ARBA00023159"/>
    </source>
</evidence>
<comment type="caution">
    <text evidence="13">The sequence shown here is derived from an EMBL/GenBank/DDBJ whole genome shotgun (WGS) entry which is preliminary data.</text>
</comment>
<dbReference type="InterPro" id="IPR022687">
    <property type="entry name" value="HTH_DTXR"/>
</dbReference>
<dbReference type="GO" id="GO:0046914">
    <property type="term" value="F:transition metal ion binding"/>
    <property type="evidence" value="ECO:0007669"/>
    <property type="project" value="InterPro"/>
</dbReference>
<evidence type="ECO:0000256" key="5">
    <source>
        <dbReference type="ARBA" id="ARBA00022491"/>
    </source>
</evidence>
<keyword evidence="4" id="KW-0963">Cytoplasm</keyword>
<evidence type="ECO:0000259" key="12">
    <source>
        <dbReference type="PROSITE" id="PS50944"/>
    </source>
</evidence>
<dbReference type="InterPro" id="IPR001367">
    <property type="entry name" value="Fe_dep_repressor"/>
</dbReference>
<keyword evidence="9" id="KW-0804">Transcription</keyword>
<dbReference type="OrthoDB" id="9791355at2"/>
<evidence type="ECO:0000256" key="2">
    <source>
        <dbReference type="ARBA" id="ARBA00007871"/>
    </source>
</evidence>
<evidence type="ECO:0000256" key="1">
    <source>
        <dbReference type="ARBA" id="ARBA00004496"/>
    </source>
</evidence>
<evidence type="ECO:0000256" key="10">
    <source>
        <dbReference type="ARBA" id="ARBA00023211"/>
    </source>
</evidence>
<dbReference type="SMART" id="SM00529">
    <property type="entry name" value="HTH_DTXR"/>
    <property type="match status" value="1"/>
</dbReference>